<dbReference type="SUPFAM" id="SSF53474">
    <property type="entry name" value="alpha/beta-Hydrolases"/>
    <property type="match status" value="1"/>
</dbReference>
<evidence type="ECO:0000256" key="1">
    <source>
        <dbReference type="ARBA" id="ARBA00022801"/>
    </source>
</evidence>
<dbReference type="Pfam" id="PF20434">
    <property type="entry name" value="BD-FAE"/>
    <property type="match status" value="1"/>
</dbReference>
<dbReference type="Gene3D" id="3.40.50.1820">
    <property type="entry name" value="alpha/beta hydrolase"/>
    <property type="match status" value="1"/>
</dbReference>
<evidence type="ECO:0000313" key="5">
    <source>
        <dbReference type="Proteomes" id="UP000003656"/>
    </source>
</evidence>
<gene>
    <name evidence="4" type="ORF">BIFGAL_04403</name>
</gene>
<accession>D1NWZ6</accession>
<dbReference type="EMBL" id="ABXB03000007">
    <property type="protein sequence ID" value="EFA22127.1"/>
    <property type="molecule type" value="Genomic_DNA"/>
</dbReference>
<dbReference type="InterPro" id="IPR049492">
    <property type="entry name" value="BD-FAE-like_dom"/>
</dbReference>
<dbReference type="GO" id="GO:0008236">
    <property type="term" value="F:serine-type peptidase activity"/>
    <property type="evidence" value="ECO:0007669"/>
    <property type="project" value="InterPro"/>
</dbReference>
<protein>
    <submittedName>
        <fullName evidence="4">Uncharacterized protein</fullName>
    </submittedName>
</protein>
<dbReference type="Proteomes" id="UP000003656">
    <property type="component" value="Unassembled WGS sequence"/>
</dbReference>
<dbReference type="GO" id="GO:0006508">
    <property type="term" value="P:proteolysis"/>
    <property type="evidence" value="ECO:0007669"/>
    <property type="project" value="InterPro"/>
</dbReference>
<dbReference type="InterPro" id="IPR029058">
    <property type="entry name" value="AB_hydrolase_fold"/>
</dbReference>
<dbReference type="InterPro" id="IPR050300">
    <property type="entry name" value="GDXG_lipolytic_enzyme"/>
</dbReference>
<organism evidence="4 5">
    <name type="scientific">Bifidobacterium gallicum DSM 20093 = LMG 11596</name>
    <dbReference type="NCBI Taxonomy" id="561180"/>
    <lineage>
        <taxon>Bacteria</taxon>
        <taxon>Bacillati</taxon>
        <taxon>Actinomycetota</taxon>
        <taxon>Actinomycetes</taxon>
        <taxon>Bifidobacteriales</taxon>
        <taxon>Bifidobacteriaceae</taxon>
        <taxon>Bifidobacterium</taxon>
    </lineage>
</organism>
<feature type="domain" description="Peptidase S9 prolyl oligopeptidase catalytic" evidence="2">
    <location>
        <begin position="196"/>
        <end position="245"/>
    </location>
</feature>
<dbReference type="eggNOG" id="COG0657">
    <property type="taxonomic scope" value="Bacteria"/>
</dbReference>
<dbReference type="AlphaFoldDB" id="D1NWZ6"/>
<reference evidence="4 5" key="1">
    <citation type="submission" date="2009-11" db="EMBL/GenBank/DDBJ databases">
        <authorList>
            <person name="Weinstock G."/>
            <person name="Sodergren E."/>
            <person name="Clifton S."/>
            <person name="Fulton L."/>
            <person name="Fulton B."/>
            <person name="Courtney L."/>
            <person name="Fronick C."/>
            <person name="Harrison M."/>
            <person name="Strong C."/>
            <person name="Farmer C."/>
            <person name="Delahaunty K."/>
            <person name="Markovic C."/>
            <person name="Hall O."/>
            <person name="Minx P."/>
            <person name="Tomlinson C."/>
            <person name="Mitreva M."/>
            <person name="Nelson J."/>
            <person name="Hou S."/>
            <person name="Wollam A."/>
            <person name="Pepin K.H."/>
            <person name="Johnson M."/>
            <person name="Bhonagiri V."/>
            <person name="Nash W.E."/>
            <person name="Warren W."/>
            <person name="Chinwalla A."/>
            <person name="Mardis E.R."/>
            <person name="Wilson R.K."/>
        </authorList>
    </citation>
    <scope>NUCLEOTIDE SEQUENCE [LARGE SCALE GENOMIC DNA]</scope>
    <source>
        <strain evidence="4 5">DSM 20093</strain>
    </source>
</reference>
<dbReference type="InterPro" id="IPR001375">
    <property type="entry name" value="Peptidase_S9_cat"/>
</dbReference>
<name>D1NWZ6_9BIFI</name>
<feature type="domain" description="BD-FAE-like" evidence="3">
    <location>
        <begin position="36"/>
        <end position="133"/>
    </location>
</feature>
<proteinExistence type="predicted"/>
<dbReference type="PANTHER" id="PTHR48081:SF6">
    <property type="entry name" value="PEPTIDASE S9 PROLYL OLIGOPEPTIDASE CATALYTIC DOMAIN-CONTAINING PROTEIN"/>
    <property type="match status" value="1"/>
</dbReference>
<comment type="caution">
    <text evidence="4">The sequence shown here is derived from an EMBL/GenBank/DDBJ whole genome shotgun (WGS) entry which is preliminary data.</text>
</comment>
<evidence type="ECO:0000259" key="3">
    <source>
        <dbReference type="Pfam" id="PF20434"/>
    </source>
</evidence>
<dbReference type="PANTHER" id="PTHR48081">
    <property type="entry name" value="AB HYDROLASE SUPERFAMILY PROTEIN C4A8.06C"/>
    <property type="match status" value="1"/>
</dbReference>
<dbReference type="STRING" id="561180.BIFGAL_04403"/>
<keyword evidence="1" id="KW-0378">Hydrolase</keyword>
<evidence type="ECO:0000259" key="2">
    <source>
        <dbReference type="Pfam" id="PF00326"/>
    </source>
</evidence>
<sequence length="283" mass="30732">MGESAMRILHEPLTSLDGTEAELECYLLDNFPEIDADRRRPCIVVVPGGGYLECSPREMEPIAVRMLGYGFQACVLHYSTAPSRFPTALHELAAAVAMVRAHADDWHVDPHAVMVAGFSAGGHLAADLGAEWNGALLASFGFDAECIRPDGLMLGYPVISAGEYAHRPSFERLLGDRAGEQAVRDAVSIELRVTAAFPPTFLFHTMTDATVPVANSLLLVDALRRVGVSVEAHLFPTGRHGVSLGTRESMYADGTGVEECVQVWPDLFRDWMGRLSGTRSAHR</sequence>
<evidence type="ECO:0000313" key="4">
    <source>
        <dbReference type="EMBL" id="EFA22127.1"/>
    </source>
</evidence>
<dbReference type="Pfam" id="PF00326">
    <property type="entry name" value="Peptidase_S9"/>
    <property type="match status" value="1"/>
</dbReference>